<dbReference type="InterPro" id="IPR006607">
    <property type="entry name" value="DM15"/>
</dbReference>
<feature type="region of interest" description="Disordered" evidence="3">
    <location>
        <begin position="101"/>
        <end position="319"/>
    </location>
</feature>
<dbReference type="SMART" id="SM00684">
    <property type="entry name" value="DM15"/>
    <property type="match status" value="3"/>
</dbReference>
<dbReference type="InterPro" id="IPR006630">
    <property type="entry name" value="La_HTH"/>
</dbReference>
<evidence type="ECO:0000313" key="5">
    <source>
        <dbReference type="EMBL" id="RHZ87814.1"/>
    </source>
</evidence>
<feature type="compositionally biased region" description="Polar residues" evidence="3">
    <location>
        <begin position="240"/>
        <end position="251"/>
    </location>
</feature>
<reference evidence="5 6" key="1">
    <citation type="submission" date="2018-08" db="EMBL/GenBank/DDBJ databases">
        <title>Genome and evolution of the arbuscular mycorrhizal fungus Diversispora epigaea (formerly Glomus versiforme) and its bacterial endosymbionts.</title>
        <authorList>
            <person name="Sun X."/>
            <person name="Fei Z."/>
            <person name="Harrison M."/>
        </authorList>
    </citation>
    <scope>NUCLEOTIDE SEQUENCE [LARGE SCALE GENOMIC DNA]</scope>
    <source>
        <strain evidence="5 6">IT104</strain>
    </source>
</reference>
<name>A0A397JRK2_9GLOM</name>
<dbReference type="GO" id="GO:0000339">
    <property type="term" value="F:RNA cap binding"/>
    <property type="evidence" value="ECO:0007669"/>
    <property type="project" value="InterPro"/>
</dbReference>
<dbReference type="AlphaFoldDB" id="A0A397JRK2"/>
<dbReference type="InterPro" id="IPR036388">
    <property type="entry name" value="WH-like_DNA-bd_sf"/>
</dbReference>
<feature type="region of interest" description="Disordered" evidence="3">
    <location>
        <begin position="930"/>
        <end position="989"/>
    </location>
</feature>
<proteinExistence type="predicted"/>
<gene>
    <name evidence="5" type="ORF">Glove_30g77</name>
</gene>
<comment type="caution">
    <text evidence="5">The sequence shown here is derived from an EMBL/GenBank/DDBJ whole genome shotgun (WGS) entry which is preliminary data.</text>
</comment>
<feature type="compositionally biased region" description="Basic and acidic residues" evidence="3">
    <location>
        <begin position="64"/>
        <end position="73"/>
    </location>
</feature>
<feature type="region of interest" description="Disordered" evidence="3">
    <location>
        <begin position="724"/>
        <end position="745"/>
    </location>
</feature>
<feature type="region of interest" description="Disordered" evidence="3">
    <location>
        <begin position="42"/>
        <end position="84"/>
    </location>
</feature>
<dbReference type="GO" id="GO:0048255">
    <property type="term" value="P:mRNA stabilization"/>
    <property type="evidence" value="ECO:0007669"/>
    <property type="project" value="InterPro"/>
</dbReference>
<keyword evidence="6" id="KW-1185">Reference proteome</keyword>
<evidence type="ECO:0000259" key="4">
    <source>
        <dbReference type="PROSITE" id="PS50961"/>
    </source>
</evidence>
<feature type="compositionally biased region" description="Polar residues" evidence="3">
    <location>
        <begin position="931"/>
        <end position="973"/>
    </location>
</feature>
<keyword evidence="1 2" id="KW-0694">RNA-binding</keyword>
<dbReference type="GO" id="GO:0010494">
    <property type="term" value="C:cytoplasmic stress granule"/>
    <property type="evidence" value="ECO:0007669"/>
    <property type="project" value="TreeGrafter"/>
</dbReference>
<evidence type="ECO:0000256" key="3">
    <source>
        <dbReference type="SAM" id="MobiDB-lite"/>
    </source>
</evidence>
<feature type="domain" description="HTH La-type RNA-binding" evidence="4">
    <location>
        <begin position="338"/>
        <end position="427"/>
    </location>
</feature>
<dbReference type="Pfam" id="PF05383">
    <property type="entry name" value="La"/>
    <property type="match status" value="1"/>
</dbReference>
<dbReference type="EMBL" id="PQFF01000028">
    <property type="protein sequence ID" value="RHZ87814.1"/>
    <property type="molecule type" value="Genomic_DNA"/>
</dbReference>
<organism evidence="5 6">
    <name type="scientific">Diversispora epigaea</name>
    <dbReference type="NCBI Taxonomy" id="1348612"/>
    <lineage>
        <taxon>Eukaryota</taxon>
        <taxon>Fungi</taxon>
        <taxon>Fungi incertae sedis</taxon>
        <taxon>Mucoromycota</taxon>
        <taxon>Glomeromycotina</taxon>
        <taxon>Glomeromycetes</taxon>
        <taxon>Diversisporales</taxon>
        <taxon>Diversisporaceae</taxon>
        <taxon>Diversispora</taxon>
    </lineage>
</organism>
<dbReference type="Proteomes" id="UP000266861">
    <property type="component" value="Unassembled WGS sequence"/>
</dbReference>
<feature type="compositionally biased region" description="Basic and acidic residues" evidence="3">
    <location>
        <begin position="225"/>
        <end position="239"/>
    </location>
</feature>
<dbReference type="OrthoDB" id="340227at2759"/>
<dbReference type="Pfam" id="PF21071">
    <property type="entry name" value="LARP1_HEAT"/>
    <property type="match status" value="1"/>
</dbReference>
<feature type="region of interest" description="Disordered" evidence="3">
    <location>
        <begin position="657"/>
        <end position="706"/>
    </location>
</feature>
<dbReference type="PANTHER" id="PTHR22792">
    <property type="entry name" value="LUPUS LA PROTEIN-RELATED"/>
    <property type="match status" value="1"/>
</dbReference>
<feature type="compositionally biased region" description="Basic and acidic residues" evidence="3">
    <location>
        <begin position="166"/>
        <end position="195"/>
    </location>
</feature>
<dbReference type="PROSITE" id="PS50961">
    <property type="entry name" value="HTH_LA"/>
    <property type="match status" value="1"/>
</dbReference>
<sequence length="989" mass="113294">MVSPTIAQPDSSLAGSSVSNVNLIKPTSAKLITTETEINRSITIRSPVPESPKEQINNNEEFEEHSQENEQPPKKIIPPPAPIPSVNVWQVRMNAKKVTEVTFNSNDKEKEVVNNNKKIETREIDQKEQPDDNKRFSKKESKKSKPPPILPPLEDQTSWPAPAEVLIKDKEKEHVDSSEKKQPNDNGTKKEESPKRGKGKWIPYTPIITHNTPLPNHDRTKPRRRSEDHAGLREHKSSEKVINTETVTHTVPNNNNPNRRRASVPTPTREHNRRYSQSGDNHIGHHSNGGSSYRGGRRGGRGRSYNGTRGPPRSASAPYTSGYVQQYNNMYGTKIGVVYDIEILKYYILQQIEYYFSIDNLCKDIFLRNNMDMEGYVPIALLAGFNRVKALTMDLDLVREALLNSYIVEVNEDKVRKREGWDFWLLPKQYDTVEQQVMEDFNNSGQTTTTITDAVNNLPQSPQNMLSLQSEQTRQYETQNYISLDEDKENREMPIIPEGSSENGSPVSNPWIVQTKKRRTSSSPTNKLSREIPKQVISNNDEELFQFDEDWTGDSRNNTVQKYYATSEEEDEDDDEFDDDTVASILIVTQKKKDKSHVQFERKAMNDEIGEMINEGLYHYEHDIHKQKCSGGLIGTKKVDIVSEEQFASIVSSAKSKDGLSGANISNKTVTSESEKKSKKKSTRFWPVKGAPQGHNSNSKNNHKNVPDTRQYFAQDAVGWVLGDQPYHPPEGSSPVNSPLSHSNGVTHNCSDQLSSSVDLARSFPSFQHPSHELLRENGFIQHKYYKYHAKALKERKRQGVGQSQEMNTLFRFWSHFLREHFNKRMYSEFKKLAVEDSTANYRYGLECLFRFYSYGLEKKYRQDLFDDFQELTLNDYENGYLYGLEKFWAYLYYRKDKNTRKIEVCEKLNQCVEKYKNIEDFRIAHKPSHAHSTNNHYSKPQNQQNQGHNVTSSSTSNNELPTSSSLGNSSHPVASVENFPPLTVTASR</sequence>
<dbReference type="PANTHER" id="PTHR22792:SF132">
    <property type="entry name" value="LA-RELATED PROTEIN 1"/>
    <property type="match status" value="1"/>
</dbReference>
<feature type="compositionally biased region" description="Polar residues" evidence="3">
    <location>
        <begin position="734"/>
        <end position="745"/>
    </location>
</feature>
<dbReference type="SMART" id="SM00715">
    <property type="entry name" value="LA"/>
    <property type="match status" value="1"/>
</dbReference>
<dbReference type="InterPro" id="IPR045180">
    <property type="entry name" value="La_dom_prot"/>
</dbReference>
<dbReference type="GO" id="GO:0045727">
    <property type="term" value="P:positive regulation of translation"/>
    <property type="evidence" value="ECO:0007669"/>
    <property type="project" value="TreeGrafter"/>
</dbReference>
<evidence type="ECO:0000313" key="6">
    <source>
        <dbReference type="Proteomes" id="UP000266861"/>
    </source>
</evidence>
<evidence type="ECO:0000256" key="1">
    <source>
        <dbReference type="ARBA" id="ARBA00022884"/>
    </source>
</evidence>
<dbReference type="GO" id="GO:0005829">
    <property type="term" value="C:cytosol"/>
    <property type="evidence" value="ECO:0007669"/>
    <property type="project" value="TreeGrafter"/>
</dbReference>
<feature type="compositionally biased region" description="Basic and acidic residues" evidence="3">
    <location>
        <begin position="106"/>
        <end position="139"/>
    </location>
</feature>
<accession>A0A397JRK2</accession>
<dbReference type="FunFam" id="1.10.10.10:FF:000131">
    <property type="entry name" value="la-related protein 1B isoform X2"/>
    <property type="match status" value="1"/>
</dbReference>
<protein>
    <recommendedName>
        <fullName evidence="4">HTH La-type RNA-binding domain-containing protein</fullName>
    </recommendedName>
</protein>
<dbReference type="Gene3D" id="1.10.10.10">
    <property type="entry name" value="Winged helix-like DNA-binding domain superfamily/Winged helix DNA-binding domain"/>
    <property type="match status" value="1"/>
</dbReference>
<dbReference type="InterPro" id="IPR036390">
    <property type="entry name" value="WH_DNA-bd_sf"/>
</dbReference>
<dbReference type="SUPFAM" id="SSF46785">
    <property type="entry name" value="Winged helix' DNA-binding domain"/>
    <property type="match status" value="1"/>
</dbReference>
<dbReference type="STRING" id="1348612.A0A397JRK2"/>
<evidence type="ECO:0000256" key="2">
    <source>
        <dbReference type="PROSITE-ProRule" id="PRU00332"/>
    </source>
</evidence>
<dbReference type="CDD" id="cd07323">
    <property type="entry name" value="LAM"/>
    <property type="match status" value="1"/>
</dbReference>